<feature type="region of interest" description="Disordered" evidence="1">
    <location>
        <begin position="526"/>
        <end position="549"/>
    </location>
</feature>
<proteinExistence type="predicted"/>
<evidence type="ECO:0000256" key="1">
    <source>
        <dbReference type="SAM" id="MobiDB-lite"/>
    </source>
</evidence>
<feature type="region of interest" description="Disordered" evidence="1">
    <location>
        <begin position="603"/>
        <end position="655"/>
    </location>
</feature>
<comment type="caution">
    <text evidence="2">The sequence shown here is derived from an EMBL/GenBank/DDBJ whole genome shotgun (WGS) entry which is preliminary data.</text>
</comment>
<organism evidence="2 3">
    <name type="scientific">Filobasidium floriforme</name>
    <dbReference type="NCBI Taxonomy" id="5210"/>
    <lineage>
        <taxon>Eukaryota</taxon>
        <taxon>Fungi</taxon>
        <taxon>Dikarya</taxon>
        <taxon>Basidiomycota</taxon>
        <taxon>Agaricomycotina</taxon>
        <taxon>Tremellomycetes</taxon>
        <taxon>Filobasidiales</taxon>
        <taxon>Filobasidiaceae</taxon>
        <taxon>Filobasidium</taxon>
    </lineage>
</organism>
<feature type="region of interest" description="Disordered" evidence="1">
    <location>
        <begin position="368"/>
        <end position="391"/>
    </location>
</feature>
<dbReference type="EMBL" id="JABELV010000116">
    <property type="protein sequence ID" value="KAG7530511.1"/>
    <property type="molecule type" value="Genomic_DNA"/>
</dbReference>
<reference evidence="2" key="1">
    <citation type="submission" date="2020-04" db="EMBL/GenBank/DDBJ databases">
        <title>Analysis of mating type loci in Filobasidium floriforme.</title>
        <authorList>
            <person name="Nowrousian M."/>
        </authorList>
    </citation>
    <scope>NUCLEOTIDE SEQUENCE</scope>
    <source>
        <strain evidence="2">CBS 6242</strain>
    </source>
</reference>
<evidence type="ECO:0000313" key="3">
    <source>
        <dbReference type="Proteomes" id="UP000812966"/>
    </source>
</evidence>
<accession>A0A8K0NLV4</accession>
<feature type="region of interest" description="Disordered" evidence="1">
    <location>
        <begin position="433"/>
        <end position="493"/>
    </location>
</feature>
<name>A0A8K0NLV4_9TREE</name>
<keyword evidence="3" id="KW-1185">Reference proteome</keyword>
<feature type="compositionally biased region" description="Low complexity" evidence="1">
    <location>
        <begin position="441"/>
        <end position="452"/>
    </location>
</feature>
<gene>
    <name evidence="2" type="ORF">FFLO_05001</name>
</gene>
<dbReference type="AlphaFoldDB" id="A0A8K0NLV4"/>
<evidence type="ECO:0000313" key="2">
    <source>
        <dbReference type="EMBL" id="KAG7530511.1"/>
    </source>
</evidence>
<feature type="compositionally biased region" description="Acidic residues" evidence="1">
    <location>
        <begin position="453"/>
        <end position="468"/>
    </location>
</feature>
<protein>
    <submittedName>
        <fullName evidence="2">Uncharacterized protein</fullName>
    </submittedName>
</protein>
<feature type="compositionally biased region" description="Low complexity" evidence="1">
    <location>
        <begin position="615"/>
        <end position="632"/>
    </location>
</feature>
<sequence length="691" mass="76838">MTHETLLTQQLRARSGIIHGIPGLSWLFSKIAQLRPRTPLEDLLNAPLPGHDREQGGDSRAITEPELLHHLVAIEERINQILVHLEDLESAQIDDDRASHPTHEVELEEKASIDRGMTAISKLYLSALGLILDYQYDAWYPSPGVQAWERPVPTSSSSFAPGPSKADHQVEMDLFTAAIHALYKAIYWRSIVLRQSRIDEPHHGSWAWSASATGRSVDRGLAGMFLPLPAEAGEEGDQIGEEIRGLEALPYLLEKTQTALVHVLTKDRQVRRQPGQGRADVSQRTGEEDVVDLTPGEILRRAKYLTDLLNIFHRLPTKLVRMALLLPEVSKRAEMDGKMVGLWIRLKAGVRRVEMLHDAGRVEENARKSGLQVGGYHPDGGETVNEDGQDTNLKHSIEIEETFKRLLIQIERIPGEDLAPLLTRAQPWLPRTVTAGRERSFSSGSSSSSSSDQDGDSDNGSDGDEDESDAGKPSDTNSKRSRPTHPDPPNRPLLMRLLRMYNRYQEYRYALHLSQPVVDVVVKVESPKGKGKDTPPSARNGSGKRKLSRFREDGELGAVWRRVMWGVSEIIGMEKMLTLGLDEDQAEEWQFVYFPVRADDFEDDEDEVSGDGAQAGSVSPGKSSPKASPSGKVKGKARVALQSESGSKRRKLDDVSWRSRHLPCQAVAMLTVKRFSAIPCLDLSGRAKQVE</sequence>
<dbReference type="Proteomes" id="UP000812966">
    <property type="component" value="Unassembled WGS sequence"/>
</dbReference>